<reference evidence="3 4" key="1">
    <citation type="submission" date="2020-02" db="EMBL/GenBank/DDBJ databases">
        <authorList>
            <person name="Kim M.K."/>
        </authorList>
    </citation>
    <scope>NUCLEOTIDE SEQUENCE [LARGE SCALE GENOMIC DNA]</scope>
    <source>
        <strain evidence="3 4">17J57-3</strain>
    </source>
</reference>
<evidence type="ECO:0000313" key="3">
    <source>
        <dbReference type="EMBL" id="NEX64638.1"/>
    </source>
</evidence>
<comment type="caution">
    <text evidence="3">The sequence shown here is derived from an EMBL/GenBank/DDBJ whole genome shotgun (WGS) entry which is preliminary data.</text>
</comment>
<feature type="transmembrane region" description="Helical" evidence="1">
    <location>
        <begin position="224"/>
        <end position="245"/>
    </location>
</feature>
<evidence type="ECO:0000313" key="4">
    <source>
        <dbReference type="Proteomes" id="UP000482155"/>
    </source>
</evidence>
<gene>
    <name evidence="3" type="ORF">G3574_26470</name>
</gene>
<dbReference type="EMBL" id="JAAIVB010000084">
    <property type="protein sequence ID" value="NEX64638.1"/>
    <property type="molecule type" value="Genomic_DNA"/>
</dbReference>
<sequence length="250" mass="26555">MIPAHPAIRFLLTFVPVFLCYQAAEGIGIRMLHSALWQAVFMLATIPLALLLGKVIHGAPLRAFAMEGRPGALAWLSGMFLLAIAGKAIAVMLGAGLGVYSVQAPAASQDAAAVLKAIGTILFITFIPSLAEDILTRGLLLRKGPLRAGAAFVIFSTAVYVLNHVYRLANGPMEWFMLACFGIAYATACARFDSLWPAVGLHWGWNAASGLLGLVAEVETRQPGWAVVMSAGTHLVFALVCIRAARGRVN</sequence>
<feature type="domain" description="CAAX prenyl protease 2/Lysostaphin resistance protein A-like" evidence="2">
    <location>
        <begin position="118"/>
        <end position="207"/>
    </location>
</feature>
<dbReference type="Pfam" id="PF02517">
    <property type="entry name" value="Rce1-like"/>
    <property type="match status" value="1"/>
</dbReference>
<dbReference type="AlphaFoldDB" id="A0A6B3SVT4"/>
<dbReference type="GO" id="GO:0080120">
    <property type="term" value="P:CAAX-box protein maturation"/>
    <property type="evidence" value="ECO:0007669"/>
    <property type="project" value="UniProtKB-ARBA"/>
</dbReference>
<evidence type="ECO:0000259" key="2">
    <source>
        <dbReference type="Pfam" id="PF02517"/>
    </source>
</evidence>
<proteinExistence type="predicted"/>
<dbReference type="GO" id="GO:0004175">
    <property type="term" value="F:endopeptidase activity"/>
    <property type="evidence" value="ECO:0007669"/>
    <property type="project" value="UniProtKB-ARBA"/>
</dbReference>
<dbReference type="InterPro" id="IPR003675">
    <property type="entry name" value="Rce1/LyrA-like_dom"/>
</dbReference>
<dbReference type="GO" id="GO:0006508">
    <property type="term" value="P:proteolysis"/>
    <property type="evidence" value="ECO:0007669"/>
    <property type="project" value="UniProtKB-KW"/>
</dbReference>
<dbReference type="Proteomes" id="UP000482155">
    <property type="component" value="Unassembled WGS sequence"/>
</dbReference>
<feature type="transmembrane region" description="Helical" evidence="1">
    <location>
        <begin position="36"/>
        <end position="53"/>
    </location>
</feature>
<keyword evidence="3" id="KW-0645">Protease</keyword>
<keyword evidence="1" id="KW-0812">Transmembrane</keyword>
<feature type="transmembrane region" description="Helical" evidence="1">
    <location>
        <begin position="73"/>
        <end position="100"/>
    </location>
</feature>
<keyword evidence="1" id="KW-1133">Transmembrane helix</keyword>
<organism evidence="3 4">
    <name type="scientific">Noviherbaspirillum galbum</name>
    <dbReference type="NCBI Taxonomy" id="2709383"/>
    <lineage>
        <taxon>Bacteria</taxon>
        <taxon>Pseudomonadati</taxon>
        <taxon>Pseudomonadota</taxon>
        <taxon>Betaproteobacteria</taxon>
        <taxon>Burkholderiales</taxon>
        <taxon>Oxalobacteraceae</taxon>
        <taxon>Noviherbaspirillum</taxon>
    </lineage>
</organism>
<keyword evidence="4" id="KW-1185">Reference proteome</keyword>
<keyword evidence="3" id="KW-0482">Metalloprotease</keyword>
<dbReference type="GO" id="GO:0008237">
    <property type="term" value="F:metallopeptidase activity"/>
    <property type="evidence" value="ECO:0007669"/>
    <property type="project" value="UniProtKB-KW"/>
</dbReference>
<keyword evidence="3" id="KW-0378">Hydrolase</keyword>
<accession>A0A6B3SVT4</accession>
<dbReference type="RefSeq" id="WP_163968574.1">
    <property type="nucleotide sequence ID" value="NZ_JAAIVB010000084.1"/>
</dbReference>
<evidence type="ECO:0000256" key="1">
    <source>
        <dbReference type="SAM" id="Phobius"/>
    </source>
</evidence>
<keyword evidence="1" id="KW-0472">Membrane</keyword>
<name>A0A6B3SVT4_9BURK</name>
<protein>
    <submittedName>
        <fullName evidence="3">CPBP family intramembrane metalloprotease</fullName>
    </submittedName>
</protein>
<feature type="transmembrane region" description="Helical" evidence="1">
    <location>
        <begin position="144"/>
        <end position="163"/>
    </location>
</feature>
<feature type="transmembrane region" description="Helical" evidence="1">
    <location>
        <begin position="112"/>
        <end position="132"/>
    </location>
</feature>